<dbReference type="EC" id="2.7.7.65" evidence="5"/>
<evidence type="ECO:0000259" key="2">
    <source>
        <dbReference type="PROSITE" id="PS50112"/>
    </source>
</evidence>
<proteinExistence type="predicted"/>
<dbReference type="CDD" id="cd01949">
    <property type="entry name" value="GGDEF"/>
    <property type="match status" value="1"/>
</dbReference>
<dbReference type="InterPro" id="IPR050469">
    <property type="entry name" value="Diguanylate_Cyclase"/>
</dbReference>
<dbReference type="InterPro" id="IPR000014">
    <property type="entry name" value="PAS"/>
</dbReference>
<dbReference type="SMART" id="SM00267">
    <property type="entry name" value="GGDEF"/>
    <property type="match status" value="1"/>
</dbReference>
<dbReference type="InterPro" id="IPR029787">
    <property type="entry name" value="Nucleotide_cyclase"/>
</dbReference>
<gene>
    <name evidence="5" type="ORF">LC586_30680</name>
</gene>
<name>A0ABS8IHN7_9NOSO</name>
<dbReference type="RefSeq" id="WP_229489066.1">
    <property type="nucleotide sequence ID" value="NZ_JAIVFQ010000078.1"/>
</dbReference>
<keyword evidence="1" id="KW-1133">Transmembrane helix</keyword>
<dbReference type="Pfam" id="PF16927">
    <property type="entry name" value="HisKA_7TM"/>
    <property type="match status" value="1"/>
</dbReference>
<dbReference type="InterPro" id="IPR000700">
    <property type="entry name" value="PAS-assoc_C"/>
</dbReference>
<dbReference type="PROSITE" id="PS50113">
    <property type="entry name" value="PAC"/>
    <property type="match status" value="1"/>
</dbReference>
<protein>
    <submittedName>
        <fullName evidence="5">Diguanylate cyclase</fullName>
        <ecNumber evidence="5">2.7.7.65</ecNumber>
    </submittedName>
</protein>
<keyword evidence="5" id="KW-0548">Nucleotidyltransferase</keyword>
<dbReference type="Gene3D" id="3.30.450.20">
    <property type="entry name" value="PAS domain"/>
    <property type="match status" value="1"/>
</dbReference>
<dbReference type="CDD" id="cd00130">
    <property type="entry name" value="PAS"/>
    <property type="match status" value="1"/>
</dbReference>
<reference evidence="5 6" key="1">
    <citation type="journal article" date="2021" name="Microorganisms">
        <title>Genome Evolution of Filamentous Cyanobacterium Nostoc Species: From Facultative Symbiosis to Free Living.</title>
        <authorList>
            <person name="Huo D."/>
            <person name="Li H."/>
            <person name="Cai F."/>
            <person name="Guo X."/>
            <person name="Qiao Z."/>
            <person name="Wang W."/>
            <person name="Yu G."/>
            <person name="Li R."/>
        </authorList>
    </citation>
    <scope>NUCLEOTIDE SEQUENCE [LARGE SCALE GENOMIC DNA]</scope>
    <source>
        <strain evidence="5 6">CHAB 5714</strain>
    </source>
</reference>
<dbReference type="NCBIfam" id="TIGR00229">
    <property type="entry name" value="sensory_box"/>
    <property type="match status" value="1"/>
</dbReference>
<evidence type="ECO:0000259" key="3">
    <source>
        <dbReference type="PROSITE" id="PS50113"/>
    </source>
</evidence>
<dbReference type="Proteomes" id="UP001199525">
    <property type="component" value="Unassembled WGS sequence"/>
</dbReference>
<dbReference type="PANTHER" id="PTHR45138:SF9">
    <property type="entry name" value="DIGUANYLATE CYCLASE DGCM-RELATED"/>
    <property type="match status" value="1"/>
</dbReference>
<dbReference type="Gene3D" id="3.30.70.270">
    <property type="match status" value="1"/>
</dbReference>
<comment type="caution">
    <text evidence="5">The sequence shown here is derived from an EMBL/GenBank/DDBJ whole genome shotgun (WGS) entry which is preliminary data.</text>
</comment>
<dbReference type="GO" id="GO:0052621">
    <property type="term" value="F:diguanylate cyclase activity"/>
    <property type="evidence" value="ECO:0007669"/>
    <property type="project" value="UniProtKB-EC"/>
</dbReference>
<keyword evidence="6" id="KW-1185">Reference proteome</keyword>
<dbReference type="PROSITE" id="PS50887">
    <property type="entry name" value="GGDEF"/>
    <property type="match status" value="1"/>
</dbReference>
<evidence type="ECO:0000313" key="5">
    <source>
        <dbReference type="EMBL" id="MCC5603431.1"/>
    </source>
</evidence>
<feature type="transmembrane region" description="Helical" evidence="1">
    <location>
        <begin position="146"/>
        <end position="170"/>
    </location>
</feature>
<feature type="transmembrane region" description="Helical" evidence="1">
    <location>
        <begin position="182"/>
        <end position="199"/>
    </location>
</feature>
<feature type="transmembrane region" description="Helical" evidence="1">
    <location>
        <begin position="6"/>
        <end position="27"/>
    </location>
</feature>
<feature type="domain" description="PAS" evidence="2">
    <location>
        <begin position="240"/>
        <end position="275"/>
    </location>
</feature>
<dbReference type="InterPro" id="IPR043128">
    <property type="entry name" value="Rev_trsase/Diguanyl_cyclase"/>
</dbReference>
<dbReference type="Pfam" id="PF13188">
    <property type="entry name" value="PAS_8"/>
    <property type="match status" value="1"/>
</dbReference>
<dbReference type="EMBL" id="JAIVFQ010000078">
    <property type="protein sequence ID" value="MCC5603431.1"/>
    <property type="molecule type" value="Genomic_DNA"/>
</dbReference>
<dbReference type="SUPFAM" id="SSF55073">
    <property type="entry name" value="Nucleotide cyclase"/>
    <property type="match status" value="1"/>
</dbReference>
<organism evidence="5 6">
    <name type="scientific">Nostoc favosum CHAB5714</name>
    <dbReference type="NCBI Taxonomy" id="2780399"/>
    <lineage>
        <taxon>Bacteria</taxon>
        <taxon>Bacillati</taxon>
        <taxon>Cyanobacteriota</taxon>
        <taxon>Cyanophyceae</taxon>
        <taxon>Nostocales</taxon>
        <taxon>Nostocaceae</taxon>
        <taxon>Nostoc</taxon>
        <taxon>Nostoc favosum</taxon>
    </lineage>
</organism>
<dbReference type="PROSITE" id="PS50112">
    <property type="entry name" value="PAS"/>
    <property type="match status" value="1"/>
</dbReference>
<dbReference type="NCBIfam" id="TIGR00254">
    <property type="entry name" value="GGDEF"/>
    <property type="match status" value="1"/>
</dbReference>
<feature type="transmembrane region" description="Helical" evidence="1">
    <location>
        <begin position="205"/>
        <end position="227"/>
    </location>
</feature>
<feature type="transmembrane region" description="Helical" evidence="1">
    <location>
        <begin position="103"/>
        <end position="126"/>
    </location>
</feature>
<sequence length="536" mass="60712">MLFQYNLYFGILSVTVIISTTVAFAAWQRRSISSASKPFISMMLAIAGYATVAAMEAAAILLREKIFWSKLEYVGSGSVITLFLIFAMHFTNKNRWLTPRSTALLWAIPTFNVILVATNEWHGLVWSGFLPDPKGTNFVIYQHNLGFFWIMACVYLYTLTGVVMLIQKALLPSVLSRRQSSMALAGAVLPILGASLYMLRLTPPGLNITPMSFMLAGLFYFVSLFRFRMFDLVPVARDTLIENMSDGVLVLDAKNRIIDFNPALKHLIGVNKQHIGQPAAQVLAKWPEIIRLYHAHESVKTEIFIDSVTPSYVELLITSLHNERKQLTGRLLVLRDVTQRYQTEFELRQANEYLQKQVLEIKTLQVQLQEQAMRDGLTGLFNRRYFDEIFPKELIRATRDCDRVALIIMDIDYFKNINDTFGHQAGDRVIQLFADLLRNYSDSQNIVCRYGGEEFVLALPGLTQEKAFHHAEQIRLSFQAARLESGGKEIYTTVSGGVAVFPDHGKTTDELLQVVDQALYAAKLHGRNCIKCVQSN</sequence>
<feature type="domain" description="PAC" evidence="3">
    <location>
        <begin position="297"/>
        <end position="349"/>
    </location>
</feature>
<dbReference type="SUPFAM" id="SSF55785">
    <property type="entry name" value="PYP-like sensor domain (PAS domain)"/>
    <property type="match status" value="1"/>
</dbReference>
<keyword evidence="1" id="KW-0472">Membrane</keyword>
<feature type="transmembrane region" description="Helical" evidence="1">
    <location>
        <begin position="39"/>
        <end position="61"/>
    </location>
</feature>
<keyword evidence="1" id="KW-0812">Transmembrane</keyword>
<keyword evidence="5" id="KW-0808">Transferase</keyword>
<accession>A0ABS8IHN7</accession>
<evidence type="ECO:0000259" key="4">
    <source>
        <dbReference type="PROSITE" id="PS50887"/>
    </source>
</evidence>
<dbReference type="InterPro" id="IPR000160">
    <property type="entry name" value="GGDEF_dom"/>
</dbReference>
<dbReference type="PANTHER" id="PTHR45138">
    <property type="entry name" value="REGULATORY COMPONENTS OF SENSORY TRANSDUCTION SYSTEM"/>
    <property type="match status" value="1"/>
</dbReference>
<evidence type="ECO:0000313" key="6">
    <source>
        <dbReference type="Proteomes" id="UP001199525"/>
    </source>
</evidence>
<feature type="transmembrane region" description="Helical" evidence="1">
    <location>
        <begin position="73"/>
        <end position="91"/>
    </location>
</feature>
<dbReference type="InterPro" id="IPR031621">
    <property type="entry name" value="HisKA_7TM"/>
</dbReference>
<dbReference type="InterPro" id="IPR035965">
    <property type="entry name" value="PAS-like_dom_sf"/>
</dbReference>
<feature type="domain" description="GGDEF" evidence="4">
    <location>
        <begin position="402"/>
        <end position="535"/>
    </location>
</feature>
<dbReference type="Pfam" id="PF00990">
    <property type="entry name" value="GGDEF"/>
    <property type="match status" value="1"/>
</dbReference>
<evidence type="ECO:0000256" key="1">
    <source>
        <dbReference type="SAM" id="Phobius"/>
    </source>
</evidence>